<evidence type="ECO:0000313" key="2">
    <source>
        <dbReference type="EMBL" id="OMO66569.1"/>
    </source>
</evidence>
<comment type="caution">
    <text evidence="2">The sequence shown here is derived from an EMBL/GenBank/DDBJ whole genome shotgun (WGS) entry which is preliminary data.</text>
</comment>
<accession>A0A1R3H888</accession>
<evidence type="ECO:0000256" key="1">
    <source>
        <dbReference type="SAM" id="MobiDB-lite"/>
    </source>
</evidence>
<keyword evidence="3" id="KW-1185">Reference proteome</keyword>
<dbReference type="EMBL" id="AWWV01012517">
    <property type="protein sequence ID" value="OMO66569.1"/>
    <property type="molecule type" value="Genomic_DNA"/>
</dbReference>
<dbReference type="Gramene" id="OMO66569">
    <property type="protein sequence ID" value="OMO66569"/>
    <property type="gene ID" value="CCACVL1_21082"/>
</dbReference>
<reference evidence="2 3" key="1">
    <citation type="submission" date="2013-09" db="EMBL/GenBank/DDBJ databases">
        <title>Corchorus capsularis genome sequencing.</title>
        <authorList>
            <person name="Alam M."/>
            <person name="Haque M.S."/>
            <person name="Islam M.S."/>
            <person name="Emdad E.M."/>
            <person name="Islam M.M."/>
            <person name="Ahmed B."/>
            <person name="Halim A."/>
            <person name="Hossen Q.M.M."/>
            <person name="Hossain M.Z."/>
            <person name="Ahmed R."/>
            <person name="Khan M.M."/>
            <person name="Islam R."/>
            <person name="Rashid M.M."/>
            <person name="Khan S.A."/>
            <person name="Rahman M.S."/>
            <person name="Alam M."/>
        </authorList>
    </citation>
    <scope>NUCLEOTIDE SEQUENCE [LARGE SCALE GENOMIC DNA]</scope>
    <source>
        <strain evidence="3">cv. CVL-1</strain>
        <tissue evidence="2">Whole seedling</tissue>
    </source>
</reference>
<protein>
    <submittedName>
        <fullName evidence="2">Uncharacterized protein</fullName>
    </submittedName>
</protein>
<sequence>MAWFLNPRKINFIKQKVESPNPRKLPNQHFLASFRHNKAE</sequence>
<proteinExistence type="predicted"/>
<organism evidence="2 3">
    <name type="scientific">Corchorus capsularis</name>
    <name type="common">Jute</name>
    <dbReference type="NCBI Taxonomy" id="210143"/>
    <lineage>
        <taxon>Eukaryota</taxon>
        <taxon>Viridiplantae</taxon>
        <taxon>Streptophyta</taxon>
        <taxon>Embryophyta</taxon>
        <taxon>Tracheophyta</taxon>
        <taxon>Spermatophyta</taxon>
        <taxon>Magnoliopsida</taxon>
        <taxon>eudicotyledons</taxon>
        <taxon>Gunneridae</taxon>
        <taxon>Pentapetalae</taxon>
        <taxon>rosids</taxon>
        <taxon>malvids</taxon>
        <taxon>Malvales</taxon>
        <taxon>Malvaceae</taxon>
        <taxon>Grewioideae</taxon>
        <taxon>Apeibeae</taxon>
        <taxon>Corchorus</taxon>
    </lineage>
</organism>
<dbReference type="Proteomes" id="UP000188268">
    <property type="component" value="Unassembled WGS sequence"/>
</dbReference>
<evidence type="ECO:0000313" key="3">
    <source>
        <dbReference type="Proteomes" id="UP000188268"/>
    </source>
</evidence>
<feature type="region of interest" description="Disordered" evidence="1">
    <location>
        <begin position="19"/>
        <end position="40"/>
    </location>
</feature>
<feature type="non-terminal residue" evidence="2">
    <location>
        <position position="40"/>
    </location>
</feature>
<name>A0A1R3H888_COCAP</name>
<gene>
    <name evidence="2" type="ORF">CCACVL1_21082</name>
</gene>
<dbReference type="AlphaFoldDB" id="A0A1R3H888"/>